<sequence length="109" mass="11858">MSNRPEQNEEIEQLLEAIALGFDGKQAPEVVAKGYGVLAEEIIAEAEAHGVHIHHDPALAKFLQHIELGEQIPKELFAVIAELIAFTYLLQGKTPEFWRTASGGVGAKA</sequence>
<gene>
    <name evidence="5" type="ORF">ACFSJ3_02225</name>
</gene>
<dbReference type="Gene3D" id="3.40.1690.10">
    <property type="entry name" value="secretion proteins EscU"/>
    <property type="match status" value="1"/>
</dbReference>
<evidence type="ECO:0000256" key="2">
    <source>
        <dbReference type="ARBA" id="ARBA00021622"/>
    </source>
</evidence>
<comment type="similarity">
    <text evidence="1">Belongs to the type III secretion exporter family.</text>
</comment>
<keyword evidence="6" id="KW-1185">Reference proteome</keyword>
<organism evidence="5 6">
    <name type="scientific">Corallincola platygyrae</name>
    <dbReference type="NCBI Taxonomy" id="1193278"/>
    <lineage>
        <taxon>Bacteria</taxon>
        <taxon>Pseudomonadati</taxon>
        <taxon>Pseudomonadota</taxon>
        <taxon>Gammaproteobacteria</taxon>
        <taxon>Alteromonadales</taxon>
        <taxon>Psychromonadaceae</taxon>
        <taxon>Corallincola</taxon>
    </lineage>
</organism>
<dbReference type="InterPro" id="IPR006135">
    <property type="entry name" value="T3SS_substrate_exporter"/>
</dbReference>
<keyword evidence="3" id="KW-1006">Bacterial flagellum protein export</keyword>
<dbReference type="PANTHER" id="PTHR30531">
    <property type="entry name" value="FLAGELLAR BIOSYNTHETIC PROTEIN FLHB"/>
    <property type="match status" value="1"/>
</dbReference>
<dbReference type="InterPro" id="IPR029025">
    <property type="entry name" value="T3SS_substrate_exporter_C"/>
</dbReference>
<comment type="caution">
    <text evidence="5">The sequence shown here is derived from an EMBL/GenBank/DDBJ whole genome shotgun (WGS) entry which is preliminary data.</text>
</comment>
<evidence type="ECO:0000256" key="3">
    <source>
        <dbReference type="ARBA" id="ARBA00023225"/>
    </source>
</evidence>
<dbReference type="Proteomes" id="UP001597380">
    <property type="component" value="Unassembled WGS sequence"/>
</dbReference>
<name>A0ABW4XJ37_9GAMM</name>
<evidence type="ECO:0000256" key="1">
    <source>
        <dbReference type="ARBA" id="ARBA00010690"/>
    </source>
</evidence>
<keyword evidence="3" id="KW-0653">Protein transport</keyword>
<evidence type="ECO:0000256" key="4">
    <source>
        <dbReference type="ARBA" id="ARBA00025078"/>
    </source>
</evidence>
<dbReference type="PANTHER" id="PTHR30531:SF12">
    <property type="entry name" value="FLAGELLAR BIOSYNTHETIC PROTEIN FLHB"/>
    <property type="match status" value="1"/>
</dbReference>
<dbReference type="Pfam" id="PF01312">
    <property type="entry name" value="Bac_export_2"/>
    <property type="match status" value="1"/>
</dbReference>
<dbReference type="EMBL" id="JBHUHT010000007">
    <property type="protein sequence ID" value="MFD2094784.1"/>
    <property type="molecule type" value="Genomic_DNA"/>
</dbReference>
<reference evidence="6" key="1">
    <citation type="journal article" date="2019" name="Int. J. Syst. Evol. Microbiol.">
        <title>The Global Catalogue of Microorganisms (GCM) 10K type strain sequencing project: providing services to taxonomists for standard genome sequencing and annotation.</title>
        <authorList>
            <consortium name="The Broad Institute Genomics Platform"/>
            <consortium name="The Broad Institute Genome Sequencing Center for Infectious Disease"/>
            <person name="Wu L."/>
            <person name="Ma J."/>
        </authorList>
    </citation>
    <scope>NUCLEOTIDE SEQUENCE [LARGE SCALE GENOMIC DNA]</scope>
    <source>
        <strain evidence="6">CGMCC 1.10992</strain>
    </source>
</reference>
<proteinExistence type="inferred from homology"/>
<evidence type="ECO:0000313" key="5">
    <source>
        <dbReference type="EMBL" id="MFD2094784.1"/>
    </source>
</evidence>
<dbReference type="RefSeq" id="WP_345338221.1">
    <property type="nucleotide sequence ID" value="NZ_BAABLI010000004.1"/>
</dbReference>
<comment type="function">
    <text evidence="4">Required for formation of the rod structure in the basal body of the flagellar apparatus. Together with FliI and FliH, may constitute the export apparatus of flagellin.</text>
</comment>
<keyword evidence="3" id="KW-0813">Transport</keyword>
<protein>
    <recommendedName>
        <fullName evidence="2">Flagellar biosynthetic protein FlhB</fullName>
    </recommendedName>
</protein>
<accession>A0ABW4XJ37</accession>
<evidence type="ECO:0000313" key="6">
    <source>
        <dbReference type="Proteomes" id="UP001597380"/>
    </source>
</evidence>
<dbReference type="SUPFAM" id="SSF160544">
    <property type="entry name" value="EscU C-terminal domain-like"/>
    <property type="match status" value="1"/>
</dbReference>